<evidence type="ECO:0000256" key="7">
    <source>
        <dbReference type="SAM" id="SignalP"/>
    </source>
</evidence>
<feature type="transmembrane region" description="Helical" evidence="6">
    <location>
        <begin position="47"/>
        <end position="64"/>
    </location>
</feature>
<reference evidence="8" key="1">
    <citation type="journal article" date="2023" name="PLoS Negl. Trop. Dis.">
        <title>A genome sequence for Biomphalaria pfeifferi, the major vector snail for the human-infecting parasite Schistosoma mansoni.</title>
        <authorList>
            <person name="Bu L."/>
            <person name="Lu L."/>
            <person name="Laidemitt M.R."/>
            <person name="Zhang S.M."/>
            <person name="Mutuku M."/>
            <person name="Mkoji G."/>
            <person name="Steinauer M."/>
            <person name="Loker E.S."/>
        </authorList>
    </citation>
    <scope>NUCLEOTIDE SEQUENCE</scope>
    <source>
        <strain evidence="8">KasaAsao</strain>
    </source>
</reference>
<keyword evidence="9" id="KW-1185">Reference proteome</keyword>
<evidence type="ECO:0000256" key="1">
    <source>
        <dbReference type="ARBA" id="ARBA00004141"/>
    </source>
</evidence>
<feature type="signal peptide" evidence="7">
    <location>
        <begin position="1"/>
        <end position="22"/>
    </location>
</feature>
<keyword evidence="3 6" id="KW-0812">Transmembrane</keyword>
<evidence type="ECO:0000313" key="9">
    <source>
        <dbReference type="Proteomes" id="UP001233172"/>
    </source>
</evidence>
<comment type="caution">
    <text evidence="8">The sequence shown here is derived from an EMBL/GenBank/DDBJ whole genome shotgun (WGS) entry which is preliminary data.</text>
</comment>
<accession>A0AAD8EZQ2</accession>
<dbReference type="GO" id="GO:0016020">
    <property type="term" value="C:membrane"/>
    <property type="evidence" value="ECO:0007669"/>
    <property type="project" value="UniProtKB-SubCell"/>
</dbReference>
<proteinExistence type="inferred from homology"/>
<dbReference type="InterPro" id="IPR038213">
    <property type="entry name" value="IFI6/IFI27-like_sf"/>
</dbReference>
<sequence>MARLKSLILLFLISSQSCVVDAYLYEALGCLGGVVFIALLGQRSLNFIGFTAVGITAGSFAAWLMSWGLPVATLQSAGAAGVSYGAYGVWGLLGSIVAHYLGWEDKKD</sequence>
<dbReference type="Gene3D" id="6.10.110.10">
    <property type="match status" value="1"/>
</dbReference>
<feature type="transmembrane region" description="Helical" evidence="6">
    <location>
        <begin position="22"/>
        <end position="40"/>
    </location>
</feature>
<protein>
    <submittedName>
        <fullName evidence="8">Interferon alpha-inducible protein 27-like protein 2A</fullName>
    </submittedName>
</protein>
<reference evidence="8" key="2">
    <citation type="submission" date="2023-04" db="EMBL/GenBank/DDBJ databases">
        <authorList>
            <person name="Bu L."/>
            <person name="Lu L."/>
            <person name="Laidemitt M.R."/>
            <person name="Zhang S.M."/>
            <person name="Mutuku M."/>
            <person name="Mkoji G."/>
            <person name="Steinauer M."/>
            <person name="Loker E.S."/>
        </authorList>
    </citation>
    <scope>NUCLEOTIDE SEQUENCE</scope>
    <source>
        <strain evidence="8">KasaAsao</strain>
        <tissue evidence="8">Whole Snail</tissue>
    </source>
</reference>
<evidence type="ECO:0000256" key="2">
    <source>
        <dbReference type="ARBA" id="ARBA00007262"/>
    </source>
</evidence>
<dbReference type="InterPro" id="IPR009311">
    <property type="entry name" value="IFI6/IFI27-like"/>
</dbReference>
<keyword evidence="4 6" id="KW-1133">Transmembrane helix</keyword>
<evidence type="ECO:0000256" key="6">
    <source>
        <dbReference type="SAM" id="Phobius"/>
    </source>
</evidence>
<dbReference type="PROSITE" id="PS51257">
    <property type="entry name" value="PROKAR_LIPOPROTEIN"/>
    <property type="match status" value="1"/>
</dbReference>
<evidence type="ECO:0000256" key="4">
    <source>
        <dbReference type="ARBA" id="ARBA00022989"/>
    </source>
</evidence>
<evidence type="ECO:0000313" key="8">
    <source>
        <dbReference type="EMBL" id="KAK0045303.1"/>
    </source>
</evidence>
<dbReference type="EMBL" id="JASAOG010000183">
    <property type="protein sequence ID" value="KAK0045303.1"/>
    <property type="molecule type" value="Genomic_DNA"/>
</dbReference>
<dbReference type="AlphaFoldDB" id="A0AAD8EZQ2"/>
<comment type="similarity">
    <text evidence="2">Belongs to the IFI6/IFI27 family.</text>
</comment>
<dbReference type="Proteomes" id="UP001233172">
    <property type="component" value="Unassembled WGS sequence"/>
</dbReference>
<feature type="transmembrane region" description="Helical" evidence="6">
    <location>
        <begin position="84"/>
        <end position="103"/>
    </location>
</feature>
<dbReference type="Pfam" id="PF06140">
    <property type="entry name" value="Ifi-6-16"/>
    <property type="match status" value="1"/>
</dbReference>
<comment type="subcellular location">
    <subcellularLocation>
        <location evidence="1">Membrane</location>
        <topology evidence="1">Multi-pass membrane protein</topology>
    </subcellularLocation>
</comment>
<keyword evidence="7" id="KW-0732">Signal</keyword>
<organism evidence="8 9">
    <name type="scientific">Biomphalaria pfeifferi</name>
    <name type="common">Bloodfluke planorb</name>
    <name type="synonym">Freshwater snail</name>
    <dbReference type="NCBI Taxonomy" id="112525"/>
    <lineage>
        <taxon>Eukaryota</taxon>
        <taxon>Metazoa</taxon>
        <taxon>Spiralia</taxon>
        <taxon>Lophotrochozoa</taxon>
        <taxon>Mollusca</taxon>
        <taxon>Gastropoda</taxon>
        <taxon>Heterobranchia</taxon>
        <taxon>Euthyneura</taxon>
        <taxon>Panpulmonata</taxon>
        <taxon>Hygrophila</taxon>
        <taxon>Lymnaeoidea</taxon>
        <taxon>Planorbidae</taxon>
        <taxon>Biomphalaria</taxon>
    </lineage>
</organism>
<gene>
    <name evidence="8" type="ORF">Bpfe_025312</name>
</gene>
<feature type="chain" id="PRO_5041990761" evidence="7">
    <location>
        <begin position="23"/>
        <end position="108"/>
    </location>
</feature>
<name>A0AAD8EZQ2_BIOPF</name>
<keyword evidence="5 6" id="KW-0472">Membrane</keyword>
<evidence type="ECO:0000256" key="5">
    <source>
        <dbReference type="ARBA" id="ARBA00023136"/>
    </source>
</evidence>
<evidence type="ECO:0000256" key="3">
    <source>
        <dbReference type="ARBA" id="ARBA00022692"/>
    </source>
</evidence>